<feature type="transmembrane region" description="Helical" evidence="1">
    <location>
        <begin position="101"/>
        <end position="118"/>
    </location>
</feature>
<keyword evidence="1" id="KW-1133">Transmembrane helix</keyword>
<dbReference type="EMBL" id="PZPL01000001">
    <property type="protein sequence ID" value="PTL71628.1"/>
    <property type="molecule type" value="Genomic_DNA"/>
</dbReference>
<name>A0A2T4UQ21_9MICO</name>
<dbReference type="InterPro" id="IPR021257">
    <property type="entry name" value="DUF2809"/>
</dbReference>
<dbReference type="Proteomes" id="UP000241085">
    <property type="component" value="Unassembled WGS sequence"/>
</dbReference>
<sequence>MRARVPYLLAAVAALALGLALRFLLVGLPADLAGGVLYVVLVALLVAACLPRLAGVPAAGIALAWSIAMEQLQAIGVAARLVEQWPPLRLVLGTTFAWLDLVAYVLGAVLAAAVFTALGPRRRPDVDPTLV</sequence>
<keyword evidence="3" id="KW-1185">Reference proteome</keyword>
<accession>A0A2T4UQ21</accession>
<proteinExistence type="predicted"/>
<evidence type="ECO:0000313" key="3">
    <source>
        <dbReference type="Proteomes" id="UP000241085"/>
    </source>
</evidence>
<dbReference type="Pfam" id="PF10990">
    <property type="entry name" value="DUF2809"/>
    <property type="match status" value="1"/>
</dbReference>
<feature type="transmembrane region" description="Helical" evidence="1">
    <location>
        <begin position="62"/>
        <end position="81"/>
    </location>
</feature>
<feature type="transmembrane region" description="Helical" evidence="1">
    <location>
        <begin position="32"/>
        <end position="50"/>
    </location>
</feature>
<reference evidence="2 3" key="1">
    <citation type="submission" date="2018-03" db="EMBL/GenBank/DDBJ databases">
        <title>Bacteriophage NCPPB3778 and a type I-E CRISPR drive the evolution of the US Biological Select Agent, Rathayibacter toxicus.</title>
        <authorList>
            <person name="Davis E.W.II."/>
            <person name="Tabima J.F."/>
            <person name="Weisberg A.J."/>
            <person name="Dantas Lopes L."/>
            <person name="Wiseman M.S."/>
            <person name="Wiseman M.S."/>
            <person name="Pupko T."/>
            <person name="Belcher M.S."/>
            <person name="Sechler A.J."/>
            <person name="Tancos M.A."/>
            <person name="Schroeder B.K."/>
            <person name="Murray T.D."/>
            <person name="Luster D.G."/>
            <person name="Schneider W.L."/>
            <person name="Rogers E."/>
            <person name="Andreote F.D."/>
            <person name="Grunwald N.J."/>
            <person name="Putnam M.L."/>
            <person name="Chang J.H."/>
        </authorList>
    </citation>
    <scope>NUCLEOTIDE SEQUENCE [LARGE SCALE GENOMIC DNA]</scope>
    <source>
        <strain evidence="2 3">DSM 15933</strain>
    </source>
</reference>
<keyword evidence="1" id="KW-0472">Membrane</keyword>
<keyword evidence="1" id="KW-0812">Transmembrane</keyword>
<dbReference type="AlphaFoldDB" id="A0A2T4UQ21"/>
<evidence type="ECO:0000313" key="2">
    <source>
        <dbReference type="EMBL" id="PTL71628.1"/>
    </source>
</evidence>
<gene>
    <name evidence="2" type="ORF">C1I63_01370</name>
</gene>
<protein>
    <submittedName>
        <fullName evidence="2">DUF2809 domain-containing protein</fullName>
    </submittedName>
</protein>
<evidence type="ECO:0000256" key="1">
    <source>
        <dbReference type="SAM" id="Phobius"/>
    </source>
</evidence>
<organism evidence="2 3">
    <name type="scientific">Rathayibacter caricis DSM 15933</name>
    <dbReference type="NCBI Taxonomy" id="1328867"/>
    <lineage>
        <taxon>Bacteria</taxon>
        <taxon>Bacillati</taxon>
        <taxon>Actinomycetota</taxon>
        <taxon>Actinomycetes</taxon>
        <taxon>Micrococcales</taxon>
        <taxon>Microbacteriaceae</taxon>
        <taxon>Rathayibacter</taxon>
    </lineage>
</organism>
<comment type="caution">
    <text evidence="2">The sequence shown here is derived from an EMBL/GenBank/DDBJ whole genome shotgun (WGS) entry which is preliminary data.</text>
</comment>